<dbReference type="SFLD" id="SFLDS00005">
    <property type="entry name" value="Isoprenoid_Synthase_Type_I"/>
    <property type="match status" value="1"/>
</dbReference>
<dbReference type="InterPro" id="IPR008949">
    <property type="entry name" value="Isoprenoid_synthase_dom_sf"/>
</dbReference>
<evidence type="ECO:0000313" key="5">
    <source>
        <dbReference type="EMBL" id="KTA96633.1"/>
    </source>
</evidence>
<evidence type="ECO:0000256" key="4">
    <source>
        <dbReference type="RuleBase" id="RU004466"/>
    </source>
</evidence>
<evidence type="ECO:0000256" key="2">
    <source>
        <dbReference type="ARBA" id="ARBA00022723"/>
    </source>
</evidence>
<dbReference type="VEuPathDB" id="FungiDB:GVI51_H05115"/>
<keyword evidence="1 4" id="KW-0808">Transferase</keyword>
<dbReference type="VEuPathDB" id="FungiDB:GW608_H05269"/>
<dbReference type="CDD" id="cd00685">
    <property type="entry name" value="Trans_IPPS_HT"/>
    <property type="match status" value="1"/>
</dbReference>
<evidence type="ECO:0000256" key="3">
    <source>
        <dbReference type="ARBA" id="ARBA00022842"/>
    </source>
</evidence>
<dbReference type="VEuPathDB" id="FungiDB:CAGL0H05269g"/>
<dbReference type="GO" id="GO:0033386">
    <property type="term" value="P:geranylgeranyl diphosphate biosynthetic process"/>
    <property type="evidence" value="ECO:0007669"/>
    <property type="project" value="EnsemblFungi"/>
</dbReference>
<dbReference type="SFLD" id="SFLDG01017">
    <property type="entry name" value="Polyprenyl_Transferase_Like"/>
    <property type="match status" value="1"/>
</dbReference>
<dbReference type="Proteomes" id="UP000054886">
    <property type="component" value="Unassembled WGS sequence"/>
</dbReference>
<dbReference type="EMBL" id="LLZZ01000171">
    <property type="protein sequence ID" value="KTA96633.1"/>
    <property type="molecule type" value="Genomic_DNA"/>
</dbReference>
<accession>A0A0W0CU08</accession>
<protein>
    <submittedName>
        <fullName evidence="5">Geranylgeranyl pyrophosphate synthase</fullName>
    </submittedName>
</protein>
<dbReference type="PANTHER" id="PTHR12001">
    <property type="entry name" value="GERANYLGERANYL PYROPHOSPHATE SYNTHASE"/>
    <property type="match status" value="1"/>
</dbReference>
<dbReference type="GO" id="GO:0004311">
    <property type="term" value="F:geranylgeranyl diphosphate synthase activity"/>
    <property type="evidence" value="ECO:0007669"/>
    <property type="project" value="EnsemblFungi"/>
</dbReference>
<dbReference type="Gene3D" id="1.10.600.10">
    <property type="entry name" value="Farnesyl Diphosphate Synthase"/>
    <property type="match status" value="1"/>
</dbReference>
<dbReference type="PROSITE" id="PS00444">
    <property type="entry name" value="POLYPRENYL_SYNTHASE_2"/>
    <property type="match status" value="1"/>
</dbReference>
<sequence length="332" mass="38104">MILENLKTLIESPPAWSQSDENSINQPYNHIASNPGKNFRAKLIHLFNQFYLLDENIIQTLTQIVEILHNSSLIIDDIEDNSQLRRGVVASHMLYGVPMTINTANYMYFVAMDLLRNLSHDAVTSNDLMKIFNEELLYLHRGQGLDIYWRDSLPKVVPTEEMYFNMVMNKTGGLFRLTLKIMERLSEYWQGQKSLVPLGNLLGIIYQVRDDYLNLTDSSMIETKGFADDISEGKLSFPIIHGINYAKIHDPNNTLLLDILCLKTKDENLKKNAIRYLSDCSKSFEYTSSVLKKLTTLLHSNSYFPDVTNDSTNSQTEAIKQVYNIMEKLANV</sequence>
<dbReference type="VEuPathDB" id="FungiDB:B1J91_H05269g"/>
<name>A0A0W0CU08_CANGB</name>
<keyword evidence="2" id="KW-0479">Metal-binding</keyword>
<gene>
    <name evidence="5" type="ORF">AO440_002118</name>
</gene>
<dbReference type="GO" id="GO:0046872">
    <property type="term" value="F:metal ion binding"/>
    <property type="evidence" value="ECO:0007669"/>
    <property type="project" value="UniProtKB-KW"/>
</dbReference>
<organism evidence="5 6">
    <name type="scientific">Candida glabrata</name>
    <name type="common">Yeast</name>
    <name type="synonym">Torulopsis glabrata</name>
    <dbReference type="NCBI Taxonomy" id="5478"/>
    <lineage>
        <taxon>Eukaryota</taxon>
        <taxon>Fungi</taxon>
        <taxon>Dikarya</taxon>
        <taxon>Ascomycota</taxon>
        <taxon>Saccharomycotina</taxon>
        <taxon>Saccharomycetes</taxon>
        <taxon>Saccharomycetales</taxon>
        <taxon>Saccharomycetaceae</taxon>
        <taxon>Nakaseomyces</taxon>
    </lineage>
</organism>
<evidence type="ECO:0000256" key="1">
    <source>
        <dbReference type="ARBA" id="ARBA00022679"/>
    </source>
</evidence>
<dbReference type="InterPro" id="IPR000092">
    <property type="entry name" value="Polyprenyl_synt"/>
</dbReference>
<dbReference type="AlphaFoldDB" id="A0A0W0CU08"/>
<comment type="caution">
    <text evidence="5">The sequence shown here is derived from an EMBL/GenBank/DDBJ whole genome shotgun (WGS) entry which is preliminary data.</text>
</comment>
<keyword evidence="3" id="KW-0460">Magnesium</keyword>
<dbReference type="PROSITE" id="PS00723">
    <property type="entry name" value="POLYPRENYL_SYNTHASE_1"/>
    <property type="match status" value="1"/>
</dbReference>
<dbReference type="PANTHER" id="PTHR12001:SF44">
    <property type="entry name" value="GERANYLGERANYL PYROPHOSPHATE SYNTHASE"/>
    <property type="match status" value="1"/>
</dbReference>
<dbReference type="VEuPathDB" id="FungiDB:GWK60_H05181"/>
<dbReference type="Pfam" id="PF00348">
    <property type="entry name" value="polyprenyl_synt"/>
    <property type="match status" value="1"/>
</dbReference>
<evidence type="ECO:0000313" key="6">
    <source>
        <dbReference type="Proteomes" id="UP000054886"/>
    </source>
</evidence>
<reference evidence="5 6" key="1">
    <citation type="submission" date="2015-10" db="EMBL/GenBank/DDBJ databases">
        <title>Draft genomes sequences of Candida glabrata isolates 1A, 1B, 2A, 2B, 3A and 3B.</title>
        <authorList>
            <person name="Haavelsrud O.E."/>
            <person name="Gaustad P."/>
        </authorList>
    </citation>
    <scope>NUCLEOTIDE SEQUENCE [LARGE SCALE GENOMIC DNA]</scope>
    <source>
        <strain evidence="5">910700640</strain>
    </source>
</reference>
<comment type="similarity">
    <text evidence="4">Belongs to the FPP/GGPP synthase family.</text>
</comment>
<dbReference type="SUPFAM" id="SSF48576">
    <property type="entry name" value="Terpenoid synthases"/>
    <property type="match status" value="1"/>
</dbReference>
<dbReference type="InterPro" id="IPR033749">
    <property type="entry name" value="Polyprenyl_synt_CS"/>
</dbReference>
<proteinExistence type="inferred from homology"/>